<evidence type="ECO:0000256" key="13">
    <source>
        <dbReference type="ARBA" id="ARBA00023136"/>
    </source>
</evidence>
<gene>
    <name evidence="17" type="primary">CYP332A13</name>
</gene>
<comment type="catalytic activity">
    <reaction evidence="14">
        <text>an organic molecule + reduced [NADPH--hemoprotein reductase] + O2 = an alcohol + oxidized [NADPH--hemoprotein reductase] + H2O + H(+)</text>
        <dbReference type="Rhea" id="RHEA:17149"/>
        <dbReference type="Rhea" id="RHEA-COMP:11964"/>
        <dbReference type="Rhea" id="RHEA-COMP:11965"/>
        <dbReference type="ChEBI" id="CHEBI:15377"/>
        <dbReference type="ChEBI" id="CHEBI:15378"/>
        <dbReference type="ChEBI" id="CHEBI:15379"/>
        <dbReference type="ChEBI" id="CHEBI:30879"/>
        <dbReference type="ChEBI" id="CHEBI:57618"/>
        <dbReference type="ChEBI" id="CHEBI:58210"/>
        <dbReference type="ChEBI" id="CHEBI:142491"/>
        <dbReference type="EC" id="1.14.14.1"/>
    </reaction>
</comment>
<dbReference type="SUPFAM" id="SSF48264">
    <property type="entry name" value="Cytochrome P450"/>
    <property type="match status" value="1"/>
</dbReference>
<accession>A0A2Z6JJT5</accession>
<dbReference type="InterPro" id="IPR001128">
    <property type="entry name" value="Cyt_P450"/>
</dbReference>
<sequence length="500" mass="58235">MDVIIQCVLAVAIFCLILIRWHLSRIYNYWEKRGIPYEKPFLIFGNLQFLMRKSVWDFFYELRKKHSTDYVGIFLGWKPALVVQTSELAKKILQKDVAHFQDRFLYADHSDPLGSLNLFTVKNPIWSDMRHELSPMFTSLRLKTMTELMNINAQQLVKKIKRDYVENNKTVNLKELFSMYTSDTVAYSVFGLRVSVLSDQLSPLWYITNHMVKWTFWRGLEFSMIFLLPAVAKLLRLKFFSAAATEYIKKLFWDVVENRKNTEKTNSKDLVNHLLKLKENFKLPADVNSEFADNLMLAQAGVFILGSIETSSTVLSYCLHELAYHPEEQKKLYNEINDALTRSGKDILQYEDLMELKYLSSCIYETLRKYPTLGYLDRICNEDYKLNDEVTIEKGVPVLVNVLALHYDESVYPEPQEWRPERISASSDSDNLHYTFLPFGEGPRFCIGKRYGMMQIRAALAQLVHKFKVEPGPVPYYVISDPYSVILAPKNGGSVKFIPR</sequence>
<evidence type="ECO:0000256" key="11">
    <source>
        <dbReference type="ARBA" id="ARBA00023004"/>
    </source>
</evidence>
<evidence type="ECO:0000256" key="4">
    <source>
        <dbReference type="ARBA" id="ARBA00010617"/>
    </source>
</evidence>
<evidence type="ECO:0000256" key="6">
    <source>
        <dbReference type="ARBA" id="ARBA00022617"/>
    </source>
</evidence>
<dbReference type="EC" id="1.14.14.1" evidence="5"/>
<reference evidence="17" key="1">
    <citation type="journal article" date="2018" name="J. Mol. Evol.">
        <title>Evolution of the Biosynthetic Pathway for Cyanogenic Glucosides in Lepidoptera.</title>
        <authorList>
            <person name="Zagrobelny M."/>
            <person name="Jensen M.K."/>
            <person name="Vogel H."/>
            <person name="Feyereisen R."/>
            <person name="Bak S."/>
        </authorList>
    </citation>
    <scope>NUCLEOTIDE SEQUENCE</scope>
</reference>
<dbReference type="InterPro" id="IPR017972">
    <property type="entry name" value="Cyt_P450_CS"/>
</dbReference>
<keyword evidence="10 16" id="KW-0560">Oxidoreductase</keyword>
<dbReference type="PANTHER" id="PTHR24292:SF45">
    <property type="entry name" value="CYTOCHROME P450 6G1-RELATED"/>
    <property type="match status" value="1"/>
</dbReference>
<name>A0A2Z6JJT5_DEPPA</name>
<feature type="binding site" description="axial binding residue" evidence="15">
    <location>
        <position position="446"/>
    </location>
    <ligand>
        <name>heme</name>
        <dbReference type="ChEBI" id="CHEBI:30413"/>
    </ligand>
    <ligandPart>
        <name>Fe</name>
        <dbReference type="ChEBI" id="CHEBI:18248"/>
    </ligandPart>
</feature>
<dbReference type="InterPro" id="IPR036396">
    <property type="entry name" value="Cyt_P450_sf"/>
</dbReference>
<evidence type="ECO:0000256" key="10">
    <source>
        <dbReference type="ARBA" id="ARBA00023002"/>
    </source>
</evidence>
<dbReference type="PRINTS" id="PR00463">
    <property type="entry name" value="EP450I"/>
</dbReference>
<proteinExistence type="evidence at transcript level"/>
<evidence type="ECO:0000256" key="1">
    <source>
        <dbReference type="ARBA" id="ARBA00001971"/>
    </source>
</evidence>
<evidence type="ECO:0000256" key="2">
    <source>
        <dbReference type="ARBA" id="ARBA00004174"/>
    </source>
</evidence>
<dbReference type="GO" id="GO:0005789">
    <property type="term" value="C:endoplasmic reticulum membrane"/>
    <property type="evidence" value="ECO:0007669"/>
    <property type="project" value="UniProtKB-SubCell"/>
</dbReference>
<evidence type="ECO:0000256" key="9">
    <source>
        <dbReference type="ARBA" id="ARBA00022848"/>
    </source>
</evidence>
<dbReference type="GO" id="GO:0016712">
    <property type="term" value="F:oxidoreductase activity, acting on paired donors, with incorporation or reduction of molecular oxygen, reduced flavin or flavoprotein as one donor, and incorporation of one atom of oxygen"/>
    <property type="evidence" value="ECO:0007669"/>
    <property type="project" value="UniProtKB-EC"/>
</dbReference>
<organism evidence="17">
    <name type="scientific">Depressaria pastinacella</name>
    <name type="common">Parsnip webworm moth</name>
    <name type="synonym">Depressaria radiella</name>
    <dbReference type="NCBI Taxonomy" id="58004"/>
    <lineage>
        <taxon>Eukaryota</taxon>
        <taxon>Metazoa</taxon>
        <taxon>Ecdysozoa</taxon>
        <taxon>Arthropoda</taxon>
        <taxon>Hexapoda</taxon>
        <taxon>Insecta</taxon>
        <taxon>Pterygota</taxon>
        <taxon>Neoptera</taxon>
        <taxon>Endopterygota</taxon>
        <taxon>Lepidoptera</taxon>
        <taxon>Glossata</taxon>
        <taxon>Ditrysia</taxon>
        <taxon>Gelechioidea</taxon>
        <taxon>Depressariidae</taxon>
        <taxon>Depressariinae</taxon>
        <taxon>Depressaria</taxon>
    </lineage>
</organism>
<keyword evidence="6 15" id="KW-0349">Heme</keyword>
<dbReference type="PANTHER" id="PTHR24292">
    <property type="entry name" value="CYTOCHROME P450"/>
    <property type="match status" value="1"/>
</dbReference>
<dbReference type="CDD" id="cd11056">
    <property type="entry name" value="CYP6-like"/>
    <property type="match status" value="1"/>
</dbReference>
<dbReference type="PROSITE" id="PS00086">
    <property type="entry name" value="CYTOCHROME_P450"/>
    <property type="match status" value="1"/>
</dbReference>
<evidence type="ECO:0000256" key="15">
    <source>
        <dbReference type="PIRSR" id="PIRSR602401-1"/>
    </source>
</evidence>
<evidence type="ECO:0000256" key="12">
    <source>
        <dbReference type="ARBA" id="ARBA00023033"/>
    </source>
</evidence>
<dbReference type="InterPro" id="IPR050476">
    <property type="entry name" value="Insect_CytP450_Detox"/>
</dbReference>
<dbReference type="GO" id="GO:0005506">
    <property type="term" value="F:iron ion binding"/>
    <property type="evidence" value="ECO:0007669"/>
    <property type="project" value="InterPro"/>
</dbReference>
<dbReference type="GO" id="GO:0020037">
    <property type="term" value="F:heme binding"/>
    <property type="evidence" value="ECO:0007669"/>
    <property type="project" value="InterPro"/>
</dbReference>
<dbReference type="InterPro" id="IPR002401">
    <property type="entry name" value="Cyt_P450_E_grp-I"/>
</dbReference>
<comment type="cofactor">
    <cofactor evidence="1 15">
        <name>heme</name>
        <dbReference type="ChEBI" id="CHEBI:30413"/>
    </cofactor>
</comment>
<protein>
    <recommendedName>
        <fullName evidence="5">unspecific monooxygenase</fullName>
        <ecNumber evidence="5">1.14.14.1</ecNumber>
    </recommendedName>
</protein>
<evidence type="ECO:0000256" key="8">
    <source>
        <dbReference type="ARBA" id="ARBA00022824"/>
    </source>
</evidence>
<evidence type="ECO:0000256" key="16">
    <source>
        <dbReference type="RuleBase" id="RU000461"/>
    </source>
</evidence>
<dbReference type="PRINTS" id="PR00385">
    <property type="entry name" value="P450"/>
</dbReference>
<keyword evidence="13" id="KW-0472">Membrane</keyword>
<keyword evidence="7 15" id="KW-0479">Metal-binding</keyword>
<evidence type="ECO:0000256" key="7">
    <source>
        <dbReference type="ARBA" id="ARBA00022723"/>
    </source>
</evidence>
<dbReference type="Pfam" id="PF00067">
    <property type="entry name" value="p450"/>
    <property type="match status" value="1"/>
</dbReference>
<dbReference type="Gene3D" id="1.10.630.10">
    <property type="entry name" value="Cytochrome P450"/>
    <property type="match status" value="1"/>
</dbReference>
<evidence type="ECO:0000256" key="5">
    <source>
        <dbReference type="ARBA" id="ARBA00012109"/>
    </source>
</evidence>
<evidence type="ECO:0000256" key="14">
    <source>
        <dbReference type="ARBA" id="ARBA00047827"/>
    </source>
</evidence>
<dbReference type="FunFam" id="1.10.630.10:FF:000042">
    <property type="entry name" value="Cytochrome P450"/>
    <property type="match status" value="1"/>
</dbReference>
<evidence type="ECO:0000313" key="17">
    <source>
        <dbReference type="EMBL" id="DAB41820.1"/>
    </source>
</evidence>
<keyword evidence="8" id="KW-0256">Endoplasmic reticulum</keyword>
<keyword evidence="12 16" id="KW-0503">Monooxygenase</keyword>
<dbReference type="AlphaFoldDB" id="A0A2Z6JJT5"/>
<comment type="similarity">
    <text evidence="4 16">Belongs to the cytochrome P450 family.</text>
</comment>
<keyword evidence="11 15" id="KW-0408">Iron</keyword>
<evidence type="ECO:0000256" key="3">
    <source>
        <dbReference type="ARBA" id="ARBA00004406"/>
    </source>
</evidence>
<comment type="subcellular location">
    <subcellularLocation>
        <location evidence="3">Endoplasmic reticulum membrane</location>
        <topology evidence="3">Peripheral membrane protein</topology>
    </subcellularLocation>
    <subcellularLocation>
        <location evidence="2">Microsome membrane</location>
        <topology evidence="2">Peripheral membrane protein</topology>
    </subcellularLocation>
</comment>
<keyword evidence="9" id="KW-0492">Microsome</keyword>
<dbReference type="EMBL" id="BK010537">
    <property type="protein sequence ID" value="DAB41820.1"/>
    <property type="molecule type" value="mRNA"/>
</dbReference>